<dbReference type="Pfam" id="PF04932">
    <property type="entry name" value="Wzy_C"/>
    <property type="match status" value="1"/>
</dbReference>
<feature type="transmembrane region" description="Helical" evidence="5">
    <location>
        <begin position="371"/>
        <end position="393"/>
    </location>
</feature>
<sequence>MARQLTAPRDHTRFLKNVGLLLTIILFIKLGGFFTWSNNISITRVIKVISRIAMTTSIWYLYRAIIKRGAVASFAWKQSLSPFLYVVYLALGLCSIMWSTDPGYSGLQWFMDMEGLVFCYYFIACFILIDYFFTSSAVKMYQVIGDAVMMMISIFLVGMYIDPDTFYRLTHGGEEARLGGFIMNPNELGMLCAVGVSCFIFNIYRKHQLVWTFIKVGLLMWAVVLTGSRSSTIGCLLIAFFHIRQSSNTKLKIAMYAGAAMVVPVAVQTLLIKEHGGGLDEVMSMTGRLPFWTALLTEGLPRAPFFGFGFMRIATTDYFQGEHVFTYAAKMTHNTFIQVLMNLGFVGFFIVLFQLVFTFRGFLQVPEKEKSLICVGVLIPIMINSFTEFGIFGETNYGILFYQLLIFYISLSINPLLTPREKLILYRQRPDLRPY</sequence>
<comment type="subcellular location">
    <subcellularLocation>
        <location evidence="1">Membrane</location>
        <topology evidence="1">Multi-pass membrane protein</topology>
    </subcellularLocation>
</comment>
<dbReference type="PANTHER" id="PTHR37422">
    <property type="entry name" value="TEICHURONIC ACID BIOSYNTHESIS PROTEIN TUAE"/>
    <property type="match status" value="1"/>
</dbReference>
<feature type="transmembrane region" description="Helical" evidence="5">
    <location>
        <begin position="83"/>
        <end position="100"/>
    </location>
</feature>
<keyword evidence="2 5" id="KW-0812">Transmembrane</keyword>
<evidence type="ECO:0000259" key="6">
    <source>
        <dbReference type="Pfam" id="PF04932"/>
    </source>
</evidence>
<feature type="transmembrane region" description="Helical" evidence="5">
    <location>
        <begin position="140"/>
        <end position="161"/>
    </location>
</feature>
<gene>
    <name evidence="7" type="ORF">F7231_06905</name>
</gene>
<keyword evidence="4 5" id="KW-0472">Membrane</keyword>
<dbReference type="EMBL" id="WAEL01000002">
    <property type="protein sequence ID" value="NID09895.1"/>
    <property type="molecule type" value="Genomic_DNA"/>
</dbReference>
<keyword evidence="3 5" id="KW-1133">Transmembrane helix</keyword>
<feature type="transmembrane region" description="Helical" evidence="5">
    <location>
        <begin position="216"/>
        <end position="241"/>
    </location>
</feature>
<dbReference type="InterPro" id="IPR051533">
    <property type="entry name" value="WaaL-like"/>
</dbReference>
<reference evidence="7" key="1">
    <citation type="submission" date="2024-05" db="EMBL/GenBank/DDBJ databases">
        <authorList>
            <person name="Jung D.-H."/>
        </authorList>
    </citation>
    <scope>NUCLEOTIDE SEQUENCE</scope>
    <source>
        <strain evidence="7">JA-25</strain>
    </source>
</reference>
<evidence type="ECO:0000256" key="1">
    <source>
        <dbReference type="ARBA" id="ARBA00004141"/>
    </source>
</evidence>
<evidence type="ECO:0000256" key="3">
    <source>
        <dbReference type="ARBA" id="ARBA00022989"/>
    </source>
</evidence>
<evidence type="ECO:0000256" key="2">
    <source>
        <dbReference type="ARBA" id="ARBA00022692"/>
    </source>
</evidence>
<feature type="transmembrane region" description="Helical" evidence="5">
    <location>
        <begin position="42"/>
        <end position="62"/>
    </location>
</feature>
<protein>
    <submittedName>
        <fullName evidence="7">O-antigen ligase family protein</fullName>
    </submittedName>
</protein>
<evidence type="ECO:0000256" key="5">
    <source>
        <dbReference type="SAM" id="Phobius"/>
    </source>
</evidence>
<dbReference type="RefSeq" id="WP_085412225.1">
    <property type="nucleotide sequence ID" value="NZ_WAEL01000002.1"/>
</dbReference>
<proteinExistence type="predicted"/>
<organism evidence="7 8">
    <name type="scientific">Fibrivirga algicola</name>
    <dbReference type="NCBI Taxonomy" id="2950420"/>
    <lineage>
        <taxon>Bacteria</taxon>
        <taxon>Pseudomonadati</taxon>
        <taxon>Bacteroidota</taxon>
        <taxon>Cytophagia</taxon>
        <taxon>Cytophagales</taxon>
        <taxon>Spirosomataceae</taxon>
        <taxon>Fibrivirga</taxon>
    </lineage>
</organism>
<feature type="transmembrane region" description="Helical" evidence="5">
    <location>
        <begin position="18"/>
        <end position="36"/>
    </location>
</feature>
<keyword evidence="7" id="KW-0436">Ligase</keyword>
<dbReference type="GO" id="GO:0016874">
    <property type="term" value="F:ligase activity"/>
    <property type="evidence" value="ECO:0007669"/>
    <property type="project" value="UniProtKB-KW"/>
</dbReference>
<keyword evidence="8" id="KW-1185">Reference proteome</keyword>
<dbReference type="Proteomes" id="UP000606008">
    <property type="component" value="Unassembled WGS sequence"/>
</dbReference>
<evidence type="ECO:0000313" key="8">
    <source>
        <dbReference type="Proteomes" id="UP000606008"/>
    </source>
</evidence>
<evidence type="ECO:0000256" key="4">
    <source>
        <dbReference type="ARBA" id="ARBA00023136"/>
    </source>
</evidence>
<feature type="transmembrane region" description="Helical" evidence="5">
    <location>
        <begin position="335"/>
        <end position="359"/>
    </location>
</feature>
<evidence type="ECO:0000313" key="7">
    <source>
        <dbReference type="EMBL" id="NID09895.1"/>
    </source>
</evidence>
<dbReference type="PANTHER" id="PTHR37422:SF17">
    <property type="entry name" value="O-ANTIGEN LIGASE"/>
    <property type="match status" value="1"/>
</dbReference>
<name>A0ABX0QC03_9BACT</name>
<accession>A0ABX0QC03</accession>
<feature type="domain" description="O-antigen ligase-related" evidence="6">
    <location>
        <begin position="218"/>
        <end position="351"/>
    </location>
</feature>
<dbReference type="InterPro" id="IPR007016">
    <property type="entry name" value="O-antigen_ligase-rel_domated"/>
</dbReference>
<feature type="transmembrane region" description="Helical" evidence="5">
    <location>
        <begin position="253"/>
        <end position="272"/>
    </location>
</feature>
<feature type="transmembrane region" description="Helical" evidence="5">
    <location>
        <begin position="399"/>
        <end position="417"/>
    </location>
</feature>
<feature type="transmembrane region" description="Helical" evidence="5">
    <location>
        <begin position="115"/>
        <end position="133"/>
    </location>
</feature>
<comment type="caution">
    <text evidence="7">The sequence shown here is derived from an EMBL/GenBank/DDBJ whole genome shotgun (WGS) entry which is preliminary data.</text>
</comment>